<comment type="caution">
    <text evidence="1">The sequence shown here is derived from an EMBL/GenBank/DDBJ whole genome shotgun (WGS) entry which is preliminary data.</text>
</comment>
<accession>A0ABS4UMQ3</accession>
<evidence type="ECO:0000313" key="1">
    <source>
        <dbReference type="EMBL" id="MBP2352856.1"/>
    </source>
</evidence>
<protein>
    <recommendedName>
        <fullName evidence="3">ESAT-6 protein secretion system EspG family protein</fullName>
    </recommendedName>
</protein>
<evidence type="ECO:0008006" key="3">
    <source>
        <dbReference type="Google" id="ProtNLM"/>
    </source>
</evidence>
<sequence>MDLRAMYSALPGATALGAMTDAWHWSNAPGLDSSAALSGEQAFQAFALDSYDERLAVALLTFCREHSDQLLRDLPLVVAEGFSHPGYGFSLVVAMSPEVHRLYPDEPEVNAAVRAVVPAYRCEFAGDEDLRDADYRHNRAAGVQGTRWDRIEPRPYFKVRYRGDNGHLAAHRGFARPELIISRVTRDARRDDQFIEFENYRHEVYTVTWKDAWMLTGPDGVPTPYADPAALIAVVNSIIGI</sequence>
<dbReference type="EMBL" id="JAGINT010000001">
    <property type="protein sequence ID" value="MBP2352856.1"/>
    <property type="molecule type" value="Genomic_DNA"/>
</dbReference>
<name>A0ABS4UMQ3_9ACTN</name>
<gene>
    <name evidence="1" type="ORF">JOF29_003939</name>
</gene>
<dbReference type="Proteomes" id="UP000755585">
    <property type="component" value="Unassembled WGS sequence"/>
</dbReference>
<evidence type="ECO:0000313" key="2">
    <source>
        <dbReference type="Proteomes" id="UP000755585"/>
    </source>
</evidence>
<organism evidence="1 2">
    <name type="scientific">Kribbella aluminosa</name>
    <dbReference type="NCBI Taxonomy" id="416017"/>
    <lineage>
        <taxon>Bacteria</taxon>
        <taxon>Bacillati</taxon>
        <taxon>Actinomycetota</taxon>
        <taxon>Actinomycetes</taxon>
        <taxon>Propionibacteriales</taxon>
        <taxon>Kribbellaceae</taxon>
        <taxon>Kribbella</taxon>
    </lineage>
</organism>
<reference evidence="1 2" key="1">
    <citation type="submission" date="2021-03" db="EMBL/GenBank/DDBJ databases">
        <title>Sequencing the genomes of 1000 actinobacteria strains.</title>
        <authorList>
            <person name="Klenk H.-P."/>
        </authorList>
    </citation>
    <scope>NUCLEOTIDE SEQUENCE [LARGE SCALE GENOMIC DNA]</scope>
    <source>
        <strain evidence="1 2">DSM 18824</strain>
    </source>
</reference>
<keyword evidence="2" id="KW-1185">Reference proteome</keyword>
<proteinExistence type="predicted"/>
<dbReference type="RefSeq" id="WP_209695539.1">
    <property type="nucleotide sequence ID" value="NZ_BAAAVU010000014.1"/>
</dbReference>